<name>Q4D3T8_TRYCC</name>
<dbReference type="GeneID" id="3539586"/>
<dbReference type="InParanoid" id="Q4D3T8"/>
<reference evidence="1 2" key="1">
    <citation type="journal article" date="2005" name="Science">
        <title>The genome sequence of Trypanosoma cruzi, etiologic agent of Chagas disease.</title>
        <authorList>
            <person name="El-Sayed N.M."/>
            <person name="Myler P.J."/>
            <person name="Bartholomeu D.C."/>
            <person name="Nilsson D."/>
            <person name="Aggarwal G."/>
            <person name="Tran A.N."/>
            <person name="Ghedin E."/>
            <person name="Worthey E.A."/>
            <person name="Delcher A.L."/>
            <person name="Blandin G."/>
            <person name="Westenberger S.J."/>
            <person name="Caler E."/>
            <person name="Cerqueira G.C."/>
            <person name="Branche C."/>
            <person name="Haas B."/>
            <person name="Anupama A."/>
            <person name="Arner E."/>
            <person name="Aslund L."/>
            <person name="Attipoe P."/>
            <person name="Bontempi E."/>
            <person name="Bringaud F."/>
            <person name="Burton P."/>
            <person name="Cadag E."/>
            <person name="Campbell D.A."/>
            <person name="Carrington M."/>
            <person name="Crabtree J."/>
            <person name="Darban H."/>
            <person name="da Silveira J.F."/>
            <person name="de Jong P."/>
            <person name="Edwards K."/>
            <person name="Englund P.T."/>
            <person name="Fazelina G."/>
            <person name="Feldblyum T."/>
            <person name="Ferella M."/>
            <person name="Frasch A.C."/>
            <person name="Gull K."/>
            <person name="Horn D."/>
            <person name="Hou L."/>
            <person name="Huang Y."/>
            <person name="Kindlund E."/>
            <person name="Klingbeil M."/>
            <person name="Kluge S."/>
            <person name="Koo H."/>
            <person name="Lacerda D."/>
            <person name="Levin M.J."/>
            <person name="Lorenzi H."/>
            <person name="Louie T."/>
            <person name="Machado C.R."/>
            <person name="McCulloch R."/>
            <person name="McKenna A."/>
            <person name="Mizuno Y."/>
            <person name="Mottram J.C."/>
            <person name="Nelson S."/>
            <person name="Ochaya S."/>
            <person name="Osoegawa K."/>
            <person name="Pai G."/>
            <person name="Parsons M."/>
            <person name="Pentony M."/>
            <person name="Pettersson U."/>
            <person name="Pop M."/>
            <person name="Ramirez J.L."/>
            <person name="Rinta J."/>
            <person name="Robertson L."/>
            <person name="Salzberg S.L."/>
            <person name="Sanchez D.O."/>
            <person name="Seyler A."/>
            <person name="Sharma R."/>
            <person name="Shetty J."/>
            <person name="Simpson A.J."/>
            <person name="Sisk E."/>
            <person name="Tammi M.T."/>
            <person name="Tarleton R."/>
            <person name="Teixeira S."/>
            <person name="Van Aken S."/>
            <person name="Vogt C."/>
            <person name="Ward P.N."/>
            <person name="Wickstead B."/>
            <person name="Wortman J."/>
            <person name="White O."/>
            <person name="Fraser C.M."/>
            <person name="Stuart K.D."/>
            <person name="Andersson B."/>
        </authorList>
    </citation>
    <scope>NUCLEOTIDE SEQUENCE [LARGE SCALE GENOMIC DNA]</scope>
    <source>
        <strain evidence="1 2">CL Brener</strain>
    </source>
</reference>
<sequence length="977" mass="113748">MYATAATAAGENPLHAVLTEMISGMCGGSVKHRSVTASDGNWRTRQVIRELRGVKSVEVFFSTEEQIRGVVMSQETRCRVKLLNAFLSGQYLLEEQASVREEEESCRRELTLVALSELHSEASLLTVVGEEMYDRHSLENACWKGWMNLRRCQNLAFLVLREQISRRFLIKREAMNRVEAERRRFLAVGREIDMELLSQEFYRTTSMDRFKSSKLTLDLALLLAEEERERCSLERIYLLKLSLMANDQENAAARLVVTSVMRASLMRRKLRDDACWRERSLMLLLVPSKELDIRYMIERKEMEERQALRVSFLTTWRSVFKRTMNPDEGTVIIERLELYERRCVFDQWRFGFNALNDRQERERCILASREATYDVFYHSVIDSLTALWKQESVQFNALRKRYSEFVWSTRMIEATMILAAEEFAARQRIIESEVREAIKLNSSFYIRRCEEAALEGAASIMEMEHKRRISLMQSNIKFVRDVYFYHLLYEEAWRRIDIESEARTAWSDIVVLQESAPRGCSLGSADRLKEVQRTLLVGDGHHHFIRHNFTLVIFTEKSNREILEKKELEDRVSAYAAVLGQVEEWNRLELQTEGQHEFLRILLDAVDHREYVERTILEEFERERREFLFGSFDYSLPHLRACEVDELTARLDIINEAELTVGALACSWGMHCHVAYCSEELRLSQCALRFMSSKELFQDREVALVRAVEPMSRREIINREISGRLLLLMDAQEQRGRIRIENAATDAYNGAQELFDRVLSRADDWRTRGVLREPVVLTGREALIDYFRRQEASVAVRLRAQQEKTRELLGVFFADFYWGRDSIVVEEFVGRESIMGTFLCPHPALRVVGEEPESKLTVRFYSLALMTKDALQSFSIRVHDSLDDVGVTCELLEAQAVTTAGRFFRVCFPVRVMRWVRPLTEESNVLHFEVRNCEGNLFATASILLRSEELKKTNGATVLSLPTDDKHGKMNVVLNVE</sequence>
<keyword evidence="2" id="KW-1185">Reference proteome</keyword>
<organism evidence="1 2">
    <name type="scientific">Trypanosoma cruzi (strain CL Brener)</name>
    <dbReference type="NCBI Taxonomy" id="353153"/>
    <lineage>
        <taxon>Eukaryota</taxon>
        <taxon>Discoba</taxon>
        <taxon>Euglenozoa</taxon>
        <taxon>Kinetoplastea</taxon>
        <taxon>Metakinetoplastina</taxon>
        <taxon>Trypanosomatida</taxon>
        <taxon>Trypanosomatidae</taxon>
        <taxon>Trypanosoma</taxon>
        <taxon>Schizotrypanum</taxon>
    </lineage>
</organism>
<comment type="caution">
    <text evidence="1">The sequence shown here is derived from an EMBL/GenBank/DDBJ whole genome shotgun (WGS) entry which is preliminary data.</text>
</comment>
<evidence type="ECO:0000313" key="1">
    <source>
        <dbReference type="EMBL" id="EAN87184.1"/>
    </source>
</evidence>
<gene>
    <name evidence="1" type="ORF">Tc00.1047053510963.20</name>
</gene>
<evidence type="ECO:0000313" key="2">
    <source>
        <dbReference type="Proteomes" id="UP000002296"/>
    </source>
</evidence>
<dbReference type="PaxDb" id="353153-Q4D3T8"/>
<dbReference type="KEGG" id="tcr:510963.20"/>
<accession>Q4D3T8</accession>
<protein>
    <submittedName>
        <fullName evidence="1">Uncharacterized protein</fullName>
    </submittedName>
</protein>
<dbReference type="Proteomes" id="UP000002296">
    <property type="component" value="Unassembled WGS sequence"/>
</dbReference>
<dbReference type="EMBL" id="AAHK01001075">
    <property type="protein sequence ID" value="EAN87184.1"/>
    <property type="molecule type" value="Genomic_DNA"/>
</dbReference>
<proteinExistence type="predicted"/>
<dbReference type="RefSeq" id="XP_809035.1">
    <property type="nucleotide sequence ID" value="XM_803942.1"/>
</dbReference>
<dbReference type="AlphaFoldDB" id="Q4D3T8"/>
<dbReference type="eggNOG" id="ENOG502SBAA">
    <property type="taxonomic scope" value="Eukaryota"/>
</dbReference>